<evidence type="ECO:0000313" key="1">
    <source>
        <dbReference type="EMBL" id="DAE31760.1"/>
    </source>
</evidence>
<organism evidence="1">
    <name type="scientific">virus sp. ctBM815</name>
    <dbReference type="NCBI Taxonomy" id="2825806"/>
    <lineage>
        <taxon>Viruses</taxon>
    </lineage>
</organism>
<reference evidence="1" key="1">
    <citation type="journal article" date="2021" name="Proc. Natl. Acad. Sci. U.S.A.">
        <title>A Catalog of Tens of Thousands of Viruses from Human Metagenomes Reveals Hidden Associations with Chronic Diseases.</title>
        <authorList>
            <person name="Tisza M.J."/>
            <person name="Buck C.B."/>
        </authorList>
    </citation>
    <scope>NUCLEOTIDE SEQUENCE</scope>
    <source>
        <strain evidence="1">CtBM815</strain>
    </source>
</reference>
<accession>A0A8S5RK42</accession>
<dbReference type="EMBL" id="BK059109">
    <property type="protein sequence ID" value="DAE31760.1"/>
    <property type="molecule type" value="Genomic_DNA"/>
</dbReference>
<name>A0A8S5RK42_9VIRU</name>
<sequence length="204" mass="22765">MITYVNSVLVSNKNGETLATAEELKGKAKKEDLKPLVGKFVFMNCDPAKQDGTAIEDVYKMDAAADRFKIGVVTSDSFQKVDKLGNVTFVPVVKWSNIINVADIKSVAKLDYKEDSEDEITIDFSDVAPETLDLLAQGGCPVVLRLTFKDMPMRYRKWTESYSYVTKVGDTVQEIMAGLVKDIIRAPKRQRVYAKIDGQKLVLT</sequence>
<protein>
    <submittedName>
        <fullName evidence="1">Uncharacterized protein</fullName>
    </submittedName>
</protein>
<proteinExistence type="predicted"/>